<evidence type="ECO:0000256" key="3">
    <source>
        <dbReference type="ARBA" id="ARBA00012328"/>
    </source>
</evidence>
<name>A0A1N6GZC9_9PROT</name>
<dbReference type="STRING" id="44575.SAMN05216419_102710"/>
<evidence type="ECO:0000256" key="8">
    <source>
        <dbReference type="ARBA" id="ARBA00022679"/>
    </source>
</evidence>
<dbReference type="AlphaFoldDB" id="A0A1N6GZC9"/>
<dbReference type="InterPro" id="IPR029026">
    <property type="entry name" value="tRNA_m1G_MTases_N"/>
</dbReference>
<evidence type="ECO:0000313" key="16">
    <source>
        <dbReference type="Proteomes" id="UP000185062"/>
    </source>
</evidence>
<evidence type="ECO:0000256" key="11">
    <source>
        <dbReference type="ARBA" id="ARBA00047944"/>
    </source>
</evidence>
<evidence type="ECO:0000256" key="7">
    <source>
        <dbReference type="ARBA" id="ARBA00022603"/>
    </source>
</evidence>
<evidence type="ECO:0000256" key="5">
    <source>
        <dbReference type="ARBA" id="ARBA00022490"/>
    </source>
</evidence>
<keyword evidence="9 12" id="KW-0949">S-adenosyl-L-methionine</keyword>
<dbReference type="InterPro" id="IPR046887">
    <property type="entry name" value="RsmE_PUA-like"/>
</dbReference>
<keyword evidence="8 12" id="KW-0808">Transferase</keyword>
<gene>
    <name evidence="15" type="ORF">SAMN02743940_0946</name>
</gene>
<keyword evidence="7 12" id="KW-0489">Methyltransferase</keyword>
<dbReference type="PANTHER" id="PTHR30027:SF3">
    <property type="entry name" value="16S RRNA (URACIL(1498)-N(3))-METHYLTRANSFERASE"/>
    <property type="match status" value="1"/>
</dbReference>
<accession>A0A1N6GZC9</accession>
<organism evidence="15 16">
    <name type="scientific">Nitrosomonas cryotolerans ATCC 49181</name>
    <dbReference type="NCBI Taxonomy" id="1131553"/>
    <lineage>
        <taxon>Bacteria</taxon>
        <taxon>Pseudomonadati</taxon>
        <taxon>Pseudomonadota</taxon>
        <taxon>Betaproteobacteria</taxon>
        <taxon>Nitrosomonadales</taxon>
        <taxon>Nitrosomonadaceae</taxon>
        <taxon>Nitrosomonas</taxon>
    </lineage>
</organism>
<dbReference type="EC" id="2.1.1.193" evidence="3 12"/>
<dbReference type="Gene3D" id="2.40.240.20">
    <property type="entry name" value="Hypothetical PUA domain-like, domain 1"/>
    <property type="match status" value="1"/>
</dbReference>
<feature type="domain" description="Ribosomal RNA small subunit methyltransferase E PUA-like" evidence="14">
    <location>
        <begin position="15"/>
        <end position="50"/>
    </location>
</feature>
<dbReference type="CDD" id="cd18084">
    <property type="entry name" value="RsmE-like"/>
    <property type="match status" value="1"/>
</dbReference>
<evidence type="ECO:0000256" key="9">
    <source>
        <dbReference type="ARBA" id="ARBA00022691"/>
    </source>
</evidence>
<evidence type="ECO:0000256" key="6">
    <source>
        <dbReference type="ARBA" id="ARBA00022552"/>
    </source>
</evidence>
<dbReference type="GO" id="GO:0005737">
    <property type="term" value="C:cytoplasm"/>
    <property type="evidence" value="ECO:0007669"/>
    <property type="project" value="UniProtKB-SubCell"/>
</dbReference>
<dbReference type="Proteomes" id="UP000185062">
    <property type="component" value="Unassembled WGS sequence"/>
</dbReference>
<dbReference type="InterPro" id="IPR006700">
    <property type="entry name" value="RsmE"/>
</dbReference>
<dbReference type="NCBIfam" id="TIGR00046">
    <property type="entry name" value="RsmE family RNA methyltransferase"/>
    <property type="match status" value="1"/>
</dbReference>
<protein>
    <recommendedName>
        <fullName evidence="4 12">Ribosomal RNA small subunit methyltransferase E</fullName>
        <ecNumber evidence="3 12">2.1.1.193</ecNumber>
    </recommendedName>
</protein>
<sequence>MIVGHSIELPADIEHHATRVLRLRSGDRITLFNNKGGEFLAQITHISKSKTTALINEYHAIERESPLIIELVQAICINEKMDWIIQKTVELGVTHIFPVTTHRSIVHLTNERAIKRLQHWQKIAISACEQSGRNHVPQISPLMSLSDWSNQKNMNKTSQNLGFMLSTTAEKSLTHFQKPPLNTVLTLLVGPEGGLTQEEEIAILHTGFIPLRLGKRILRTESAALATIAAMQALWGDY</sequence>
<dbReference type="GO" id="GO:0070042">
    <property type="term" value="F:rRNA (uridine-N3-)-methyltransferase activity"/>
    <property type="evidence" value="ECO:0007669"/>
    <property type="project" value="TreeGrafter"/>
</dbReference>
<dbReference type="NCBIfam" id="NF008692">
    <property type="entry name" value="PRK11713.1-5"/>
    <property type="match status" value="1"/>
</dbReference>
<dbReference type="GO" id="GO:0070475">
    <property type="term" value="P:rRNA base methylation"/>
    <property type="evidence" value="ECO:0007669"/>
    <property type="project" value="TreeGrafter"/>
</dbReference>
<comment type="catalytic activity">
    <reaction evidence="11 12">
        <text>uridine(1498) in 16S rRNA + S-adenosyl-L-methionine = N(3)-methyluridine(1498) in 16S rRNA + S-adenosyl-L-homocysteine + H(+)</text>
        <dbReference type="Rhea" id="RHEA:42920"/>
        <dbReference type="Rhea" id="RHEA-COMP:10283"/>
        <dbReference type="Rhea" id="RHEA-COMP:10284"/>
        <dbReference type="ChEBI" id="CHEBI:15378"/>
        <dbReference type="ChEBI" id="CHEBI:57856"/>
        <dbReference type="ChEBI" id="CHEBI:59789"/>
        <dbReference type="ChEBI" id="CHEBI:65315"/>
        <dbReference type="ChEBI" id="CHEBI:74502"/>
        <dbReference type="EC" id="2.1.1.193"/>
    </reaction>
</comment>
<evidence type="ECO:0000259" key="13">
    <source>
        <dbReference type="Pfam" id="PF04452"/>
    </source>
</evidence>
<dbReference type="Gene3D" id="3.40.1280.10">
    <property type="match status" value="1"/>
</dbReference>
<dbReference type="InterPro" id="IPR029028">
    <property type="entry name" value="Alpha/beta_knot_MTases"/>
</dbReference>
<dbReference type="Pfam" id="PF04452">
    <property type="entry name" value="Methyltrans_RNA"/>
    <property type="match status" value="1"/>
</dbReference>
<feature type="domain" description="Ribosomal RNA small subunit methyltransferase E methyltransferase" evidence="13">
    <location>
        <begin position="64"/>
        <end position="232"/>
    </location>
</feature>
<keyword evidence="5 12" id="KW-0963">Cytoplasm</keyword>
<reference evidence="15 16" key="1">
    <citation type="submission" date="2016-12" db="EMBL/GenBank/DDBJ databases">
        <authorList>
            <person name="Song W.-J."/>
            <person name="Kurnit D.M."/>
        </authorList>
    </citation>
    <scope>NUCLEOTIDE SEQUENCE [LARGE SCALE GENOMIC DNA]</scope>
    <source>
        <strain evidence="15 16">ATCC 49181</strain>
    </source>
</reference>
<comment type="similarity">
    <text evidence="2 12">Belongs to the RNA methyltransferase RsmE family.</text>
</comment>
<evidence type="ECO:0000256" key="12">
    <source>
        <dbReference type="PIRNR" id="PIRNR015601"/>
    </source>
</evidence>
<dbReference type="SUPFAM" id="SSF75217">
    <property type="entry name" value="alpha/beta knot"/>
    <property type="match status" value="1"/>
</dbReference>
<dbReference type="InterPro" id="IPR015947">
    <property type="entry name" value="PUA-like_sf"/>
</dbReference>
<evidence type="ECO:0000256" key="2">
    <source>
        <dbReference type="ARBA" id="ARBA00005528"/>
    </source>
</evidence>
<dbReference type="PANTHER" id="PTHR30027">
    <property type="entry name" value="RIBOSOMAL RNA SMALL SUBUNIT METHYLTRANSFERASE E"/>
    <property type="match status" value="1"/>
</dbReference>
<dbReference type="PIRSF" id="PIRSF015601">
    <property type="entry name" value="MTase_slr0722"/>
    <property type="match status" value="1"/>
</dbReference>
<evidence type="ECO:0000256" key="4">
    <source>
        <dbReference type="ARBA" id="ARBA00013673"/>
    </source>
</evidence>
<evidence type="ECO:0000259" key="14">
    <source>
        <dbReference type="Pfam" id="PF20260"/>
    </source>
</evidence>
<dbReference type="EMBL" id="FSRO01000001">
    <property type="protein sequence ID" value="SIO12931.1"/>
    <property type="molecule type" value="Genomic_DNA"/>
</dbReference>
<proteinExistence type="inferred from homology"/>
<dbReference type="SUPFAM" id="SSF88697">
    <property type="entry name" value="PUA domain-like"/>
    <property type="match status" value="1"/>
</dbReference>
<comment type="subcellular location">
    <subcellularLocation>
        <location evidence="1 12">Cytoplasm</location>
    </subcellularLocation>
</comment>
<keyword evidence="16" id="KW-1185">Reference proteome</keyword>
<keyword evidence="6 12" id="KW-0698">rRNA processing</keyword>
<evidence type="ECO:0000256" key="1">
    <source>
        <dbReference type="ARBA" id="ARBA00004496"/>
    </source>
</evidence>
<comment type="function">
    <text evidence="10 12">Specifically methylates the N3 position of the uracil ring of uridine 1498 (m3U1498) in 16S rRNA. Acts on the fully assembled 30S ribosomal subunit.</text>
</comment>
<evidence type="ECO:0000313" key="15">
    <source>
        <dbReference type="EMBL" id="SIO12931.1"/>
    </source>
</evidence>
<dbReference type="eggNOG" id="COG1385">
    <property type="taxonomic scope" value="Bacteria"/>
</dbReference>
<dbReference type="RefSeq" id="WP_028462043.1">
    <property type="nucleotide sequence ID" value="NZ_FSRO01000001.1"/>
</dbReference>
<dbReference type="InterPro" id="IPR046886">
    <property type="entry name" value="RsmE_MTase_dom"/>
</dbReference>
<evidence type="ECO:0000256" key="10">
    <source>
        <dbReference type="ARBA" id="ARBA00025699"/>
    </source>
</evidence>
<dbReference type="Pfam" id="PF20260">
    <property type="entry name" value="PUA_4"/>
    <property type="match status" value="1"/>
</dbReference>